<dbReference type="PRINTS" id="PR00455">
    <property type="entry name" value="HTHTETR"/>
</dbReference>
<sequence length="190" mass="20721">MARPTSEEKRTAILAAATRLVATQGTGVSTAKIARAAGVAEGTVFVYFETKAILMEALLLALEGELAKAFAFDALPGDGGREDLHHIWSRLIDWGVSHPECWRAMKRLKVSELVSERCLREGEALFVEAASVLDTTIARHGRRDMPQRFVGLMLNATAEVTYECIAGTPDEAEHYKALGFEMIWNGITGG</sequence>
<accession>A0A0D5LKX2</accession>
<dbReference type="GO" id="GO:0003677">
    <property type="term" value="F:DNA binding"/>
    <property type="evidence" value="ECO:0007669"/>
    <property type="project" value="UniProtKB-UniRule"/>
</dbReference>
<protein>
    <recommendedName>
        <fullName evidence="3">HTH tetR-type domain-containing protein</fullName>
    </recommendedName>
</protein>
<dbReference type="PATRIC" id="fig|1486262.3.peg.528"/>
<keyword evidence="1 2" id="KW-0238">DNA-binding</keyword>
<reference evidence="4 5" key="1">
    <citation type="journal article" date="2015" name="Genome Announc.">
        <title>Complete genome sequence of Martelella endophytica YC6887, which has antifungal activity associated with a halophyte.</title>
        <authorList>
            <person name="Khan A."/>
            <person name="Khan H."/>
            <person name="Chung E.J."/>
            <person name="Hossain M.T."/>
            <person name="Chung Y.R."/>
        </authorList>
    </citation>
    <scope>NUCLEOTIDE SEQUENCE [LARGE SCALE GENOMIC DNA]</scope>
    <source>
        <strain evidence="4">YC6887</strain>
    </source>
</reference>
<evidence type="ECO:0000313" key="5">
    <source>
        <dbReference type="Proteomes" id="UP000032611"/>
    </source>
</evidence>
<dbReference type="SUPFAM" id="SSF46689">
    <property type="entry name" value="Homeodomain-like"/>
    <property type="match status" value="1"/>
</dbReference>
<dbReference type="Proteomes" id="UP000032611">
    <property type="component" value="Chromosome"/>
</dbReference>
<dbReference type="Pfam" id="PF00440">
    <property type="entry name" value="TetR_N"/>
    <property type="match status" value="1"/>
</dbReference>
<dbReference type="Gene3D" id="1.10.357.10">
    <property type="entry name" value="Tetracycline Repressor, domain 2"/>
    <property type="match status" value="1"/>
</dbReference>
<dbReference type="STRING" id="1486262.TM49_02540"/>
<dbReference type="EMBL" id="CP010803">
    <property type="protein sequence ID" value="AJY44816.1"/>
    <property type="molecule type" value="Genomic_DNA"/>
</dbReference>
<dbReference type="KEGG" id="mey:TM49_02540"/>
<evidence type="ECO:0000256" key="2">
    <source>
        <dbReference type="PROSITE-ProRule" id="PRU00335"/>
    </source>
</evidence>
<feature type="DNA-binding region" description="H-T-H motif" evidence="2">
    <location>
        <begin position="29"/>
        <end position="48"/>
    </location>
</feature>
<dbReference type="PROSITE" id="PS50977">
    <property type="entry name" value="HTH_TETR_2"/>
    <property type="match status" value="1"/>
</dbReference>
<name>A0A0D5LKX2_MAREN</name>
<gene>
    <name evidence="4" type="ORF">TM49_02540</name>
</gene>
<dbReference type="OrthoDB" id="63332at2"/>
<evidence type="ECO:0000313" key="4">
    <source>
        <dbReference type="EMBL" id="AJY44816.1"/>
    </source>
</evidence>
<dbReference type="PANTHER" id="PTHR30055:SF222">
    <property type="entry name" value="REGULATORY PROTEIN"/>
    <property type="match status" value="1"/>
</dbReference>
<dbReference type="AlphaFoldDB" id="A0A0D5LKX2"/>
<organism evidence="4 5">
    <name type="scientific">Martelella endophytica</name>
    <dbReference type="NCBI Taxonomy" id="1486262"/>
    <lineage>
        <taxon>Bacteria</taxon>
        <taxon>Pseudomonadati</taxon>
        <taxon>Pseudomonadota</taxon>
        <taxon>Alphaproteobacteria</taxon>
        <taxon>Hyphomicrobiales</taxon>
        <taxon>Aurantimonadaceae</taxon>
        <taxon>Martelella</taxon>
    </lineage>
</organism>
<dbReference type="HOGENOM" id="CLU_069356_12_9_5"/>
<dbReference type="InterPro" id="IPR009057">
    <property type="entry name" value="Homeodomain-like_sf"/>
</dbReference>
<keyword evidence="5" id="KW-1185">Reference proteome</keyword>
<evidence type="ECO:0000256" key="1">
    <source>
        <dbReference type="ARBA" id="ARBA00023125"/>
    </source>
</evidence>
<feature type="domain" description="HTH tetR-type" evidence="3">
    <location>
        <begin position="7"/>
        <end position="66"/>
    </location>
</feature>
<dbReference type="InterPro" id="IPR050109">
    <property type="entry name" value="HTH-type_TetR-like_transc_reg"/>
</dbReference>
<evidence type="ECO:0000259" key="3">
    <source>
        <dbReference type="PROSITE" id="PS50977"/>
    </source>
</evidence>
<dbReference type="InterPro" id="IPR001647">
    <property type="entry name" value="HTH_TetR"/>
</dbReference>
<proteinExistence type="predicted"/>
<dbReference type="PANTHER" id="PTHR30055">
    <property type="entry name" value="HTH-TYPE TRANSCRIPTIONAL REGULATOR RUTR"/>
    <property type="match status" value="1"/>
</dbReference>
<dbReference type="RefSeq" id="WP_045679402.1">
    <property type="nucleotide sequence ID" value="NZ_CP010803.1"/>
</dbReference>